<accession>A0A2Z4GGF0</accession>
<protein>
    <submittedName>
        <fullName evidence="2">Cytochrome C</fullName>
    </submittedName>
</protein>
<dbReference type="RefSeq" id="WP_111373525.1">
    <property type="nucleotide sequence ID" value="NZ_CP029480.1"/>
</dbReference>
<sequence>MIKKILSALLAILFVIQLIRPEKNVSDSVSVNDISAKYEVPEDVHLILKKACTDCHSNNTVYPWYANIQPVAWYLDDHIQDGKKHFDMSEFLAYEPWRAHHKLEELEEEVEENKMPLEDYVRIHEEADLTSDEKSKLIAWSRGVRAEMAADSTLDLTRPEKKK</sequence>
<name>A0A2Z4GGF0_9BACT</name>
<dbReference type="KEGG" id="als:DJ013_19085"/>
<dbReference type="AlphaFoldDB" id="A0A2Z4GGF0"/>
<dbReference type="SMART" id="SM01235">
    <property type="entry name" value="Haem_bd"/>
    <property type="match status" value="1"/>
</dbReference>
<evidence type="ECO:0000313" key="3">
    <source>
        <dbReference type="Proteomes" id="UP000249873"/>
    </source>
</evidence>
<proteinExistence type="predicted"/>
<keyword evidence="3" id="KW-1185">Reference proteome</keyword>
<dbReference type="Pfam" id="PF14376">
    <property type="entry name" value="Haem_bd"/>
    <property type="match status" value="1"/>
</dbReference>
<dbReference type="InterPro" id="IPR025992">
    <property type="entry name" value="Haem-bd"/>
</dbReference>
<dbReference type="Proteomes" id="UP000249873">
    <property type="component" value="Chromosome"/>
</dbReference>
<organism evidence="2 3">
    <name type="scientific">Arcticibacterium luteifluviistationis</name>
    <dbReference type="NCBI Taxonomy" id="1784714"/>
    <lineage>
        <taxon>Bacteria</taxon>
        <taxon>Pseudomonadati</taxon>
        <taxon>Bacteroidota</taxon>
        <taxon>Cytophagia</taxon>
        <taxon>Cytophagales</taxon>
        <taxon>Leadbetterellaceae</taxon>
        <taxon>Arcticibacterium</taxon>
    </lineage>
</organism>
<feature type="domain" description="Haem-binding" evidence="1">
    <location>
        <begin position="10"/>
        <end position="145"/>
    </location>
</feature>
<dbReference type="EMBL" id="CP029480">
    <property type="protein sequence ID" value="AWW00158.1"/>
    <property type="molecule type" value="Genomic_DNA"/>
</dbReference>
<dbReference type="OrthoDB" id="196738at2"/>
<evidence type="ECO:0000259" key="1">
    <source>
        <dbReference type="SMART" id="SM01235"/>
    </source>
</evidence>
<evidence type="ECO:0000313" key="2">
    <source>
        <dbReference type="EMBL" id="AWW00158.1"/>
    </source>
</evidence>
<reference evidence="2 3" key="1">
    <citation type="submission" date="2018-05" db="EMBL/GenBank/DDBJ databases">
        <title>Complete genome sequence of Arcticibacterium luteifluviistationis SM1504T, a cytophagaceae bacterium isolated from Arctic surface seawater.</title>
        <authorList>
            <person name="Li Y."/>
            <person name="Qin Q.-L."/>
        </authorList>
    </citation>
    <scope>NUCLEOTIDE SEQUENCE [LARGE SCALE GENOMIC DNA]</scope>
    <source>
        <strain evidence="2 3">SM1504</strain>
    </source>
</reference>
<gene>
    <name evidence="2" type="ORF">DJ013_19085</name>
</gene>